<evidence type="ECO:0000313" key="9">
    <source>
        <dbReference type="EMBL" id="CAB4364023.1"/>
    </source>
</evidence>
<evidence type="ECO:0000259" key="8">
    <source>
        <dbReference type="Pfam" id="PF02771"/>
    </source>
</evidence>
<evidence type="ECO:0000313" key="10">
    <source>
        <dbReference type="EMBL" id="CAB4724296.1"/>
    </source>
</evidence>
<dbReference type="GO" id="GO:0050660">
    <property type="term" value="F:flavin adenine dinucleotide binding"/>
    <property type="evidence" value="ECO:0007669"/>
    <property type="project" value="InterPro"/>
</dbReference>
<dbReference type="InterPro" id="IPR037069">
    <property type="entry name" value="AcylCoA_DH/ox_N_sf"/>
</dbReference>
<evidence type="ECO:0000256" key="1">
    <source>
        <dbReference type="ARBA" id="ARBA00001974"/>
    </source>
</evidence>
<dbReference type="GO" id="GO:0016627">
    <property type="term" value="F:oxidoreductase activity, acting on the CH-CH group of donors"/>
    <property type="evidence" value="ECO:0007669"/>
    <property type="project" value="InterPro"/>
</dbReference>
<dbReference type="InterPro" id="IPR046373">
    <property type="entry name" value="Acyl-CoA_Oxase/DH_mid-dom_sf"/>
</dbReference>
<dbReference type="EMBL" id="CAFBMT010000009">
    <property type="protein sequence ID" value="CAB4935807.1"/>
    <property type="molecule type" value="Genomic_DNA"/>
</dbReference>
<dbReference type="AlphaFoldDB" id="A0A6J6Z036"/>
<evidence type="ECO:0000256" key="2">
    <source>
        <dbReference type="ARBA" id="ARBA00009347"/>
    </source>
</evidence>
<accession>A0A6J6Z036</accession>
<evidence type="ECO:0000313" key="12">
    <source>
        <dbReference type="EMBL" id="CAB4935807.1"/>
    </source>
</evidence>
<keyword evidence="3" id="KW-0285">Flavoprotein</keyword>
<keyword evidence="4" id="KW-0274">FAD</keyword>
<reference evidence="11" key="1">
    <citation type="submission" date="2020-05" db="EMBL/GenBank/DDBJ databases">
        <authorList>
            <person name="Chiriac C."/>
            <person name="Salcher M."/>
            <person name="Ghai R."/>
            <person name="Kavagutti S V."/>
        </authorList>
    </citation>
    <scope>NUCLEOTIDE SEQUENCE</scope>
</reference>
<dbReference type="EMBL" id="CAFBOL010000024">
    <property type="protein sequence ID" value="CAB4986325.1"/>
    <property type="molecule type" value="Genomic_DNA"/>
</dbReference>
<dbReference type="Gene3D" id="1.20.140.10">
    <property type="entry name" value="Butyryl-CoA Dehydrogenase, subunit A, domain 3"/>
    <property type="match status" value="1"/>
</dbReference>
<keyword evidence="5" id="KW-0560">Oxidoreductase</keyword>
<feature type="domain" description="Acyl-CoA dehydrogenase/oxidase C-terminal" evidence="6">
    <location>
        <begin position="233"/>
        <end position="374"/>
    </location>
</feature>
<evidence type="ECO:0000259" key="7">
    <source>
        <dbReference type="Pfam" id="PF02770"/>
    </source>
</evidence>
<evidence type="ECO:0000256" key="5">
    <source>
        <dbReference type="ARBA" id="ARBA00023002"/>
    </source>
</evidence>
<feature type="domain" description="Acyl-CoA dehydrogenase/oxidase N-terminal" evidence="8">
    <location>
        <begin position="6"/>
        <end position="123"/>
    </location>
</feature>
<name>A0A6J6Z036_9ZZZZ</name>
<comment type="similarity">
    <text evidence="2">Belongs to the acyl-CoA dehydrogenase family.</text>
</comment>
<evidence type="ECO:0000256" key="3">
    <source>
        <dbReference type="ARBA" id="ARBA00022630"/>
    </source>
</evidence>
<organism evidence="11">
    <name type="scientific">freshwater metagenome</name>
    <dbReference type="NCBI Taxonomy" id="449393"/>
    <lineage>
        <taxon>unclassified sequences</taxon>
        <taxon>metagenomes</taxon>
        <taxon>ecological metagenomes</taxon>
    </lineage>
</organism>
<evidence type="ECO:0000313" key="11">
    <source>
        <dbReference type="EMBL" id="CAB4812856.1"/>
    </source>
</evidence>
<dbReference type="SUPFAM" id="SSF47203">
    <property type="entry name" value="Acyl-CoA dehydrogenase C-terminal domain-like"/>
    <property type="match status" value="1"/>
</dbReference>
<evidence type="ECO:0000256" key="4">
    <source>
        <dbReference type="ARBA" id="ARBA00022827"/>
    </source>
</evidence>
<dbReference type="Pfam" id="PF02770">
    <property type="entry name" value="Acyl-CoA_dh_M"/>
    <property type="match status" value="1"/>
</dbReference>
<proteinExistence type="inferred from homology"/>
<dbReference type="InterPro" id="IPR009075">
    <property type="entry name" value="AcylCo_DH/oxidase_C"/>
</dbReference>
<dbReference type="InterPro" id="IPR009100">
    <property type="entry name" value="AcylCoA_DH/oxidase_NM_dom_sf"/>
</dbReference>
<evidence type="ECO:0000259" key="6">
    <source>
        <dbReference type="Pfam" id="PF00441"/>
    </source>
</evidence>
<dbReference type="SUPFAM" id="SSF56645">
    <property type="entry name" value="Acyl-CoA dehydrogenase NM domain-like"/>
    <property type="match status" value="1"/>
</dbReference>
<dbReference type="PANTHER" id="PTHR43292:SF4">
    <property type="entry name" value="ACYL-COA DEHYDROGENASE FADE34"/>
    <property type="match status" value="1"/>
</dbReference>
<dbReference type="InterPro" id="IPR013786">
    <property type="entry name" value="AcylCoA_DH/ox_N"/>
</dbReference>
<comment type="cofactor">
    <cofactor evidence="1">
        <name>FAD</name>
        <dbReference type="ChEBI" id="CHEBI:57692"/>
    </cofactor>
</comment>
<evidence type="ECO:0000313" key="13">
    <source>
        <dbReference type="EMBL" id="CAB4986325.1"/>
    </source>
</evidence>
<dbReference type="InterPro" id="IPR036250">
    <property type="entry name" value="AcylCo_DH-like_C"/>
</dbReference>
<dbReference type="PANTHER" id="PTHR43292">
    <property type="entry name" value="ACYL-COA DEHYDROGENASE"/>
    <property type="match status" value="1"/>
</dbReference>
<dbReference type="Pfam" id="PF02771">
    <property type="entry name" value="Acyl-CoA_dh_N"/>
    <property type="match status" value="1"/>
</dbReference>
<dbReference type="FunFam" id="2.40.110.10:FF:000011">
    <property type="entry name" value="Acyl-CoA dehydrogenase FadE34"/>
    <property type="match status" value="1"/>
</dbReference>
<feature type="domain" description="Acyl-CoA oxidase/dehydrogenase middle" evidence="7">
    <location>
        <begin position="127"/>
        <end position="221"/>
    </location>
</feature>
<dbReference type="Gene3D" id="2.40.110.10">
    <property type="entry name" value="Butyryl-CoA Dehydrogenase, subunit A, domain 2"/>
    <property type="match status" value="1"/>
</dbReference>
<gene>
    <name evidence="10" type="ORF">UFOPK2656_01653</name>
    <name evidence="11" type="ORF">UFOPK3099_00862</name>
    <name evidence="12" type="ORF">UFOPK3651_01795</name>
    <name evidence="13" type="ORF">UFOPK3931_01167</name>
    <name evidence="9" type="ORF">UFOPK4189_01792</name>
</gene>
<dbReference type="EMBL" id="CAESGF010000009">
    <property type="protein sequence ID" value="CAB4364023.1"/>
    <property type="molecule type" value="Genomic_DNA"/>
</dbReference>
<dbReference type="EMBL" id="CAEZYF010000009">
    <property type="protein sequence ID" value="CAB4724296.1"/>
    <property type="molecule type" value="Genomic_DNA"/>
</dbReference>
<sequence length="383" mass="42176">MDLNWSEDESTFRAALRDSMARHMRPGWTLDDRDMPTQADIDAVKAFCAALGEEGFLTPHWPIAYGGRDASPWEQLVISEETWAAGEPRGGQYMNTNWIGPALMAFGTAEQQAQHLPPITRGEVNWCQGFSEPDAGSDLAALRCRAARDGDSYIVNGQKVWTSYAHAAEWCFLLVRTDPDVGKREGITILMVDMRSPGVEVREIPNPFAHHLIHEMHFTDVVVPVTNRIGEENRGWDIVRSILANERVGIARHVHALAVLDATVADADDLGIDSDDHGLEETIGTAYAWCEAARSLNYVAVAERIRDPYGARPLASVSRSITGPMEREVEWACQQILGDQALAAGSEADRQVVTGTSSMIAAGAYEVQLDLIARLTLDLPRSR</sequence>
<dbReference type="Gene3D" id="1.10.540.10">
    <property type="entry name" value="Acyl-CoA dehydrogenase/oxidase, N-terminal domain"/>
    <property type="match status" value="1"/>
</dbReference>
<dbReference type="EMBL" id="CAFAAV010000050">
    <property type="protein sequence ID" value="CAB4812856.1"/>
    <property type="molecule type" value="Genomic_DNA"/>
</dbReference>
<dbReference type="InterPro" id="IPR052161">
    <property type="entry name" value="Mycobact_Acyl-CoA_DH"/>
</dbReference>
<protein>
    <submittedName>
        <fullName evidence="11">Unannotated protein</fullName>
    </submittedName>
</protein>
<dbReference type="InterPro" id="IPR006091">
    <property type="entry name" value="Acyl-CoA_Oxase/DH_mid-dom"/>
</dbReference>
<dbReference type="Pfam" id="PF00441">
    <property type="entry name" value="Acyl-CoA_dh_1"/>
    <property type="match status" value="1"/>
</dbReference>
<dbReference type="GO" id="GO:0005886">
    <property type="term" value="C:plasma membrane"/>
    <property type="evidence" value="ECO:0007669"/>
    <property type="project" value="TreeGrafter"/>
</dbReference>